<dbReference type="InterPro" id="IPR043429">
    <property type="entry name" value="ArtM/GltK/GlnP/TcyL/YhdX-like"/>
</dbReference>
<dbReference type="SMART" id="SM00062">
    <property type="entry name" value="PBPb"/>
    <property type="match status" value="1"/>
</dbReference>
<accession>A0ABS5CYL5</accession>
<evidence type="ECO:0000256" key="1">
    <source>
        <dbReference type="ARBA" id="ARBA00004141"/>
    </source>
</evidence>
<dbReference type="Gene3D" id="3.40.190.10">
    <property type="entry name" value="Periplasmic binding protein-like II"/>
    <property type="match status" value="2"/>
</dbReference>
<feature type="transmembrane region" description="Helical" evidence="7">
    <location>
        <begin position="24"/>
        <end position="41"/>
    </location>
</feature>
<evidence type="ECO:0000256" key="5">
    <source>
        <dbReference type="ARBA" id="ARBA00022989"/>
    </source>
</evidence>
<dbReference type="PANTHER" id="PTHR30614">
    <property type="entry name" value="MEMBRANE COMPONENT OF AMINO ACID ABC TRANSPORTER"/>
    <property type="match status" value="1"/>
</dbReference>
<dbReference type="Pfam" id="PF00528">
    <property type="entry name" value="BPD_transp_1"/>
    <property type="match status" value="1"/>
</dbReference>
<keyword evidence="6 7" id="KW-0472">Membrane</keyword>
<protein>
    <submittedName>
        <fullName evidence="9">Transporter substrate-binding domain-containing protein</fullName>
    </submittedName>
</protein>
<sequence length="558" mass="64505">MKYKKGSFILFLHLFIKKIKHHPLKYLFLAFFLMIVMYLIYDDLKHVLNSKDTKRENTLIVGMESNYPPYGFFTMESKTADYSHLVLSTEENIYITGYDVWVAKKLAKTLGKQLEIKIIDWEGLIPSLKQGNIDCILAGMSATEERKKEIAFSNSYAPDVKHVLMVNKNNNYFKDKKDKSVINQTDRVHIETQMQMLYQSGTFYNQILRDKNKIDPPFNLFSDLPLKVKTDENKYYYCEESIALEHLKNYSNDIKSLEIEEDSELNNQIKNLAGNISVGVKQGNKELIDKINKSIEKTITPEKEQHMQKVKELTSNEKEDNSLLRIFKRYYPIYKKGILTTLKFGIYGTSLGFCLALILVLIKRLVINKNMGRLNYLLYYLHLGFKKVIIGYIFIFKSTPMIVQAMICFYGLKEFAFFQNSWFSPMLAAYLVIILNSAAYITQIIDKNISFLDKGQIEAANSLGMTYFQINRYIIFPQAVKMSQTAIINELIINLKDCAIFSILGGIIDIFSASKNIYSKIVTPKPYYLASLLYLIIIGIIILGFEAIKVKKLKVKKT</sequence>
<reference evidence="9" key="1">
    <citation type="submission" date="2021-04" db="EMBL/GenBank/DDBJ databases">
        <title>Genomic features of Candidatus Phytoplasma meliae isolate ChTYXIII (1SrXIII-G).</title>
        <authorList>
            <person name="Fernandez F.D."/>
            <person name="Conci L.R."/>
        </authorList>
    </citation>
    <scope>NUCLEOTIDE SEQUENCE [LARGE SCALE GENOMIC DNA]</scope>
    <source>
        <strain evidence="9">ChTYXIII-Mo</strain>
    </source>
</reference>
<evidence type="ECO:0000256" key="4">
    <source>
        <dbReference type="ARBA" id="ARBA00022970"/>
    </source>
</evidence>
<evidence type="ECO:0000256" key="2">
    <source>
        <dbReference type="ARBA" id="ARBA00010072"/>
    </source>
</evidence>
<evidence type="ECO:0000256" key="3">
    <source>
        <dbReference type="ARBA" id="ARBA00022692"/>
    </source>
</evidence>
<proteinExistence type="inferred from homology"/>
<evidence type="ECO:0000313" key="10">
    <source>
        <dbReference type="Proteomes" id="UP001195571"/>
    </source>
</evidence>
<dbReference type="Proteomes" id="UP001195571">
    <property type="component" value="Unassembled WGS sequence"/>
</dbReference>
<dbReference type="InterPro" id="IPR001638">
    <property type="entry name" value="Solute-binding_3/MltF_N"/>
</dbReference>
<name>A0ABS5CYL5_9MOLU</name>
<feature type="transmembrane region" description="Helical" evidence="7">
    <location>
        <begin position="491"/>
        <end position="514"/>
    </location>
</feature>
<keyword evidence="10" id="KW-1185">Reference proteome</keyword>
<gene>
    <name evidence="9" type="ORF">CHTY_002415</name>
</gene>
<comment type="caution">
    <text evidence="9">The sequence shown here is derived from an EMBL/GenBank/DDBJ whole genome shotgun (WGS) entry which is preliminary data.</text>
</comment>
<evidence type="ECO:0000256" key="7">
    <source>
        <dbReference type="RuleBase" id="RU363032"/>
    </source>
</evidence>
<feature type="transmembrane region" description="Helical" evidence="7">
    <location>
        <begin position="344"/>
        <end position="362"/>
    </location>
</feature>
<organism evidence="9 10">
    <name type="scientific">Candidatus Phytoplasma meliae</name>
    <dbReference type="NCBI Taxonomy" id="1848402"/>
    <lineage>
        <taxon>Bacteria</taxon>
        <taxon>Bacillati</taxon>
        <taxon>Mycoplasmatota</taxon>
        <taxon>Mollicutes</taxon>
        <taxon>Acholeplasmatales</taxon>
        <taxon>Acholeplasmataceae</taxon>
        <taxon>Candidatus Phytoplasma</taxon>
        <taxon>16SrXIII (Mexican periwinkle virescence group)</taxon>
    </lineage>
</organism>
<dbReference type="PANTHER" id="PTHR30614:SF20">
    <property type="entry name" value="GLUTAMINE TRANSPORT SYSTEM PERMEASE PROTEIN GLNP"/>
    <property type="match status" value="1"/>
</dbReference>
<evidence type="ECO:0000256" key="6">
    <source>
        <dbReference type="ARBA" id="ARBA00023136"/>
    </source>
</evidence>
<dbReference type="Pfam" id="PF00497">
    <property type="entry name" value="SBP_bac_3"/>
    <property type="match status" value="1"/>
</dbReference>
<dbReference type="SUPFAM" id="SSF53850">
    <property type="entry name" value="Periplasmic binding protein-like II"/>
    <property type="match status" value="1"/>
</dbReference>
<comment type="subcellular location">
    <subcellularLocation>
        <location evidence="7">Cell membrane</location>
        <topology evidence="7">Multi-pass membrane protein</topology>
    </subcellularLocation>
    <subcellularLocation>
        <location evidence="1">Membrane</location>
        <topology evidence="1">Multi-pass membrane protein</topology>
    </subcellularLocation>
</comment>
<dbReference type="RefSeq" id="WP_203552335.1">
    <property type="nucleotide sequence ID" value="NZ_JACAOD020000010.1"/>
</dbReference>
<keyword evidence="4" id="KW-0029">Amino-acid transport</keyword>
<evidence type="ECO:0000259" key="8">
    <source>
        <dbReference type="PROSITE" id="PS50928"/>
    </source>
</evidence>
<feature type="transmembrane region" description="Helical" evidence="7">
    <location>
        <begin position="526"/>
        <end position="548"/>
    </location>
</feature>
<keyword evidence="7" id="KW-0813">Transport</keyword>
<dbReference type="EMBL" id="JACAOD020000010">
    <property type="protein sequence ID" value="MBP5836071.1"/>
    <property type="molecule type" value="Genomic_DNA"/>
</dbReference>
<dbReference type="CDD" id="cd06261">
    <property type="entry name" value="TM_PBP2"/>
    <property type="match status" value="1"/>
</dbReference>
<dbReference type="PROSITE" id="PS50928">
    <property type="entry name" value="ABC_TM1"/>
    <property type="match status" value="1"/>
</dbReference>
<dbReference type="SUPFAM" id="SSF161098">
    <property type="entry name" value="MetI-like"/>
    <property type="match status" value="1"/>
</dbReference>
<evidence type="ECO:0000313" key="9">
    <source>
        <dbReference type="EMBL" id="MBP5836071.1"/>
    </source>
</evidence>
<keyword evidence="3 7" id="KW-0812">Transmembrane</keyword>
<comment type="similarity">
    <text evidence="2">Belongs to the binding-protein-dependent transport system permease family. HisMQ subfamily.</text>
</comment>
<keyword evidence="5 7" id="KW-1133">Transmembrane helix</keyword>
<dbReference type="InterPro" id="IPR000515">
    <property type="entry name" value="MetI-like"/>
</dbReference>
<dbReference type="Gene3D" id="1.10.3720.10">
    <property type="entry name" value="MetI-like"/>
    <property type="match status" value="1"/>
</dbReference>
<feature type="transmembrane region" description="Helical" evidence="7">
    <location>
        <begin position="422"/>
        <end position="441"/>
    </location>
</feature>
<dbReference type="InterPro" id="IPR035906">
    <property type="entry name" value="MetI-like_sf"/>
</dbReference>
<feature type="domain" description="ABC transmembrane type-1" evidence="8">
    <location>
        <begin position="338"/>
        <end position="546"/>
    </location>
</feature>